<evidence type="ECO:0000259" key="1">
    <source>
        <dbReference type="Pfam" id="PF19975"/>
    </source>
</evidence>
<dbReference type="SUPFAM" id="SSF52540">
    <property type="entry name" value="P-loop containing nucleoside triphosphate hydrolases"/>
    <property type="match status" value="1"/>
</dbReference>
<protein>
    <recommendedName>
        <fullName evidence="1">Double-GTPase 1 domain-containing protein</fullName>
    </recommendedName>
</protein>
<dbReference type="InterPro" id="IPR045530">
    <property type="entry name" value="DO-GTPase1"/>
</dbReference>
<dbReference type="InterPro" id="IPR027417">
    <property type="entry name" value="P-loop_NTPase"/>
</dbReference>
<dbReference type="Gene3D" id="3.40.50.300">
    <property type="entry name" value="P-loop containing nucleotide triphosphate hydrolases"/>
    <property type="match status" value="1"/>
</dbReference>
<dbReference type="AlphaFoldDB" id="A0A1Y4T337"/>
<organism evidence="2 3">
    <name type="scientific">Massilimicrobiota timonensis</name>
    <dbReference type="NCBI Taxonomy" id="1776392"/>
    <lineage>
        <taxon>Bacteria</taxon>
        <taxon>Bacillati</taxon>
        <taxon>Bacillota</taxon>
        <taxon>Erysipelotrichia</taxon>
        <taxon>Erysipelotrichales</taxon>
        <taxon>Erysipelotrichaceae</taxon>
        <taxon>Massilimicrobiota</taxon>
    </lineage>
</organism>
<proteinExistence type="predicted"/>
<dbReference type="RefSeq" id="WP_087357116.1">
    <property type="nucleotide sequence ID" value="NZ_AP031415.1"/>
</dbReference>
<accession>A0A1Y4T337</accession>
<gene>
    <name evidence="2" type="ORF">B5E75_01955</name>
</gene>
<comment type="caution">
    <text evidence="2">The sequence shown here is derived from an EMBL/GenBank/DDBJ whole genome shotgun (WGS) entry which is preliminary data.</text>
</comment>
<reference evidence="2 3" key="1">
    <citation type="journal article" date="2018" name="BMC Genomics">
        <title>Whole genome sequencing and function prediction of 133 gut anaerobes isolated from chicken caecum in pure cultures.</title>
        <authorList>
            <person name="Medvecky M."/>
            <person name="Cejkova D."/>
            <person name="Polansky O."/>
            <person name="Karasova D."/>
            <person name="Kubasova T."/>
            <person name="Cizek A."/>
            <person name="Rychlik I."/>
        </authorList>
    </citation>
    <scope>NUCLEOTIDE SEQUENCE [LARGE SCALE GENOMIC DNA]</scope>
    <source>
        <strain evidence="2 3">An13</strain>
    </source>
</reference>
<dbReference type="EMBL" id="NFLJ01000004">
    <property type="protein sequence ID" value="OUQ36060.1"/>
    <property type="molecule type" value="Genomic_DNA"/>
</dbReference>
<evidence type="ECO:0000313" key="3">
    <source>
        <dbReference type="Proteomes" id="UP000195305"/>
    </source>
</evidence>
<dbReference type="OrthoDB" id="143162at2"/>
<dbReference type="Pfam" id="PF19975">
    <property type="entry name" value="DO-GTPase1"/>
    <property type="match status" value="1"/>
</dbReference>
<name>A0A1Y4T337_9FIRM</name>
<feature type="domain" description="Double-GTPase 1" evidence="1">
    <location>
        <begin position="80"/>
        <end position="228"/>
    </location>
</feature>
<dbReference type="Proteomes" id="UP000195305">
    <property type="component" value="Unassembled WGS sequence"/>
</dbReference>
<sequence>MSDILCPYCFEKVTTKTAYFECTGCNSKLIMPLGVKNGKLPKCPKCKGSAVKRVVLKCGACSNELPNDIFQYKKYIPFSIVGLSGSGKTNYITTMIQELKTSRCGFDVSAMNSATNNRFLEEKNSIYKELKPSEGTNSGEIIPYQWRIRKPGKMSRLESYCMTIFDGAGEDQTQMMDSDVASYIAASKYVIFLVDPMSLYKVKQTVQDKDVLEWSLPEGKVEEDDDSDASINLAQDMASYIRQAANLKVTRKIEIPIAICFTKIDLLLDQFGQQQITKPSPHTRERKFKTGDANLVNDEIRQYLEQVGEGPFLDSIDMNFKNAHFFGVSSFGNVPIGEKQLNTVEPHRVLDPLMWIFAQEKIIDKD</sequence>
<keyword evidence="3" id="KW-1185">Reference proteome</keyword>
<evidence type="ECO:0000313" key="2">
    <source>
        <dbReference type="EMBL" id="OUQ36060.1"/>
    </source>
</evidence>